<keyword evidence="1" id="KW-0472">Membrane</keyword>
<proteinExistence type="predicted"/>
<reference evidence="3" key="1">
    <citation type="submission" date="2013-11" db="EMBL/GenBank/DDBJ databases">
        <authorList>
            <person name="Hoang H.T."/>
            <person name="Killian M.L."/>
            <person name="Madson D.M."/>
            <person name="Arruda P.H.E."/>
            <person name="Sun D."/>
            <person name="Schwartz K.J."/>
            <person name="Yoon K."/>
        </authorList>
    </citation>
    <scope>NUCLEOTIDE SEQUENCE [LARGE SCALE GENOMIC DNA]</scope>
    <source>
        <strain evidence="3">CDK2</strain>
    </source>
</reference>
<evidence type="ECO:0000313" key="2">
    <source>
        <dbReference type="EMBL" id="KPN31071.1"/>
    </source>
</evidence>
<keyword evidence="3" id="KW-1185">Reference proteome</keyword>
<evidence type="ECO:0000256" key="1">
    <source>
        <dbReference type="SAM" id="Phobius"/>
    </source>
</evidence>
<feature type="transmembrane region" description="Helical" evidence="1">
    <location>
        <begin position="100"/>
        <end position="119"/>
    </location>
</feature>
<protein>
    <recommendedName>
        <fullName evidence="4">CAAX amino terminal protease self-immunity</fullName>
    </recommendedName>
</protein>
<sequence length="179" mass="18932">MAGSLSFPERLRSVRISESPGDRFGTILVLTVLPVPLISLLYAVHSTVTGTSPGSYSMPTGYLFYGVVNLAVVGLLYTLLTPTGRSAVFRFRWPSVTEAAAAIAAFVVGLGVYQATAQLNALLGYDLQGLSYSLRDPTAVAVVVVGAVVLAPITEEILYRGSYSKRLPSEGSGPSSRRC</sequence>
<feature type="transmembrane region" description="Helical" evidence="1">
    <location>
        <begin position="62"/>
        <end position="80"/>
    </location>
</feature>
<keyword evidence="1" id="KW-0812">Transmembrane</keyword>
<dbReference type="STRING" id="699431.SY89_01813"/>
<dbReference type="EMBL" id="LGUC01000001">
    <property type="protein sequence ID" value="KPN31071.1"/>
    <property type="molecule type" value="Genomic_DNA"/>
</dbReference>
<keyword evidence="1" id="KW-1133">Transmembrane helix</keyword>
<dbReference type="AlphaFoldDB" id="A0A0P7HVW1"/>
<name>A0A0P7HVW1_9EURY</name>
<evidence type="ECO:0008006" key="4">
    <source>
        <dbReference type="Google" id="ProtNLM"/>
    </source>
</evidence>
<organism evidence="2 3">
    <name type="scientific">Halolamina pelagica</name>
    <dbReference type="NCBI Taxonomy" id="699431"/>
    <lineage>
        <taxon>Archaea</taxon>
        <taxon>Methanobacteriati</taxon>
        <taxon>Methanobacteriota</taxon>
        <taxon>Stenosarchaea group</taxon>
        <taxon>Halobacteria</taxon>
        <taxon>Halobacteriales</taxon>
        <taxon>Haloferacaceae</taxon>
    </lineage>
</organism>
<feature type="transmembrane region" description="Helical" evidence="1">
    <location>
        <begin position="21"/>
        <end position="42"/>
    </location>
</feature>
<accession>A0A0P7HVW1</accession>
<feature type="transmembrane region" description="Helical" evidence="1">
    <location>
        <begin position="139"/>
        <end position="159"/>
    </location>
</feature>
<evidence type="ECO:0000313" key="3">
    <source>
        <dbReference type="Proteomes" id="UP000050535"/>
    </source>
</evidence>
<comment type="caution">
    <text evidence="2">The sequence shown here is derived from an EMBL/GenBank/DDBJ whole genome shotgun (WGS) entry which is preliminary data.</text>
</comment>
<gene>
    <name evidence="2" type="ORF">SY89_01813</name>
</gene>
<dbReference type="Proteomes" id="UP000050535">
    <property type="component" value="Unassembled WGS sequence"/>
</dbReference>